<feature type="transmembrane region" description="Helical" evidence="1">
    <location>
        <begin position="334"/>
        <end position="354"/>
    </location>
</feature>
<dbReference type="SUPFAM" id="SSF82693">
    <property type="entry name" value="Multidrug efflux transporter AcrB pore domain, PN1, PN2, PC1 and PC2 subdomains"/>
    <property type="match status" value="3"/>
</dbReference>
<gene>
    <name evidence="2" type="ORF">CAL65_11910</name>
</gene>
<feature type="transmembrane region" description="Helical" evidence="1">
    <location>
        <begin position="387"/>
        <end position="411"/>
    </location>
</feature>
<dbReference type="GO" id="GO:0042910">
    <property type="term" value="F:xenobiotic transmembrane transporter activity"/>
    <property type="evidence" value="ECO:0007669"/>
    <property type="project" value="TreeGrafter"/>
</dbReference>
<dbReference type="Gene3D" id="3.30.70.1320">
    <property type="entry name" value="Multidrug efflux transporter AcrB pore domain like"/>
    <property type="match status" value="1"/>
</dbReference>
<dbReference type="PRINTS" id="PR00702">
    <property type="entry name" value="ACRIFLAVINRP"/>
</dbReference>
<feature type="transmembrane region" description="Helical" evidence="1">
    <location>
        <begin position="12"/>
        <end position="32"/>
    </location>
</feature>
<dbReference type="GO" id="GO:0005886">
    <property type="term" value="C:plasma membrane"/>
    <property type="evidence" value="ECO:0007669"/>
    <property type="project" value="TreeGrafter"/>
</dbReference>
<dbReference type="Gene3D" id="3.30.2090.10">
    <property type="entry name" value="Multidrug efflux transporter AcrB TolC docking domain, DN and DC subdomains"/>
    <property type="match status" value="2"/>
</dbReference>
<dbReference type="PANTHER" id="PTHR32063:SF33">
    <property type="entry name" value="RND SUPERFAMILY EFFLUX PUMP PERMEASE COMPONENT"/>
    <property type="match status" value="1"/>
</dbReference>
<name>A0A3E0WT46_9GAMM</name>
<feature type="transmembrane region" description="Helical" evidence="1">
    <location>
        <begin position="995"/>
        <end position="1018"/>
    </location>
</feature>
<dbReference type="OrthoDB" id="5287122at2"/>
<dbReference type="Gene3D" id="3.30.70.1440">
    <property type="entry name" value="Multidrug efflux transporter AcrB pore domain"/>
    <property type="match status" value="1"/>
</dbReference>
<organism evidence="2 3">
    <name type="scientific">Alkalilimnicola ehrlichii</name>
    <dbReference type="NCBI Taxonomy" id="351052"/>
    <lineage>
        <taxon>Bacteria</taxon>
        <taxon>Pseudomonadati</taxon>
        <taxon>Pseudomonadota</taxon>
        <taxon>Gammaproteobacteria</taxon>
        <taxon>Chromatiales</taxon>
        <taxon>Ectothiorhodospiraceae</taxon>
        <taxon>Alkalilimnicola</taxon>
    </lineage>
</organism>
<reference evidence="3" key="1">
    <citation type="submission" date="2017-05" db="EMBL/GenBank/DDBJ databases">
        <authorList>
            <person name="Sharma S."/>
            <person name="Sidhu C."/>
            <person name="Pinnaka A.K."/>
        </authorList>
    </citation>
    <scope>NUCLEOTIDE SEQUENCE [LARGE SCALE GENOMIC DNA]</scope>
    <source>
        <strain evidence="3">AK93</strain>
    </source>
</reference>
<protein>
    <submittedName>
        <fullName evidence="2">Cation transporter</fullName>
    </submittedName>
</protein>
<dbReference type="Gene3D" id="3.30.70.1430">
    <property type="entry name" value="Multidrug efflux transporter AcrB pore domain"/>
    <property type="match status" value="2"/>
</dbReference>
<dbReference type="InterPro" id="IPR027463">
    <property type="entry name" value="AcrB_DN_DC_subdom"/>
</dbReference>
<evidence type="ECO:0000256" key="1">
    <source>
        <dbReference type="SAM" id="Phobius"/>
    </source>
</evidence>
<keyword evidence="1" id="KW-0472">Membrane</keyword>
<evidence type="ECO:0000313" key="2">
    <source>
        <dbReference type="EMBL" id="RFA36150.1"/>
    </source>
</evidence>
<dbReference type="RefSeq" id="WP_116302298.1">
    <property type="nucleotide sequence ID" value="NZ_NFZV01000009.1"/>
</dbReference>
<feature type="transmembrane region" description="Helical" evidence="1">
    <location>
        <begin position="916"/>
        <end position="940"/>
    </location>
</feature>
<keyword evidence="3" id="KW-1185">Reference proteome</keyword>
<dbReference type="Pfam" id="PF00873">
    <property type="entry name" value="ACR_tran"/>
    <property type="match status" value="1"/>
</dbReference>
<feature type="transmembrane region" description="Helical" evidence="1">
    <location>
        <begin position="361"/>
        <end position="381"/>
    </location>
</feature>
<evidence type="ECO:0000313" key="3">
    <source>
        <dbReference type="Proteomes" id="UP000256763"/>
    </source>
</evidence>
<proteinExistence type="predicted"/>
<dbReference type="InterPro" id="IPR001036">
    <property type="entry name" value="Acrflvin-R"/>
</dbReference>
<sequence length="1035" mass="113343">MQLLRAFLSNHVLANIAFVVVIILGVLAYLALPRAQDPEVNFNWISIITAFPGASAADVEKLVTDPLEEAIENVPDIRFVSSTSREGLSDILVRFDDIGTRAFERRLNDLRREVQNKSSQELPVAAEDPLIREITTSNAFPIATVVVVGQSNDEMLRREARIARQDIQRLRGVDTVDAAGLNDPELQVFFDPLRLQQYGVTATALADTISAYFRDTSAGNLSLSERQWLVRVLGTDAEPTYIAQLPVLTAYGEVPIASLADVQRGRSDARQMVSYQQRPAVTLGISKTADANTLDLVARIGEYIEDRNDLLAPMGVQLVLLDDQTASTRDAINVMQTNALLGLLFVFAVAFVFLGGRIAFFVGIGIPFVLAGTFLVLSVSGQTLNQSVLLGVVIALGMLVDDAVVVVESVYYRLQRGMETMQAVLEALREVFAPVTTSVLTTIAAFLPLMLMPGIVGEFMFVIPFVVTVALVVSLFQAYWMLPVHISAAGVQFDRPSRTQALRVRGTHWLRVKYSQALVKVLRRPWLSLAAVVLLFVLTIGAFAAGLVRVQFFTFDPLRLFYVNVEMEPGASLEDTLRHVELIESKVLSGVEDHELRGSSAMAGMMFTETAPFFGDNYGQVMVSLQPRGRNGRDADDIVEQVRADVMSTAGPKNIAFLTLSGGPPTSKPINIKVRGNDFDELRAAADALKEVLAAMPGVTDIIDDDSSGKDELRFRFDSDAVRRAQINPADLARTMRLLVDGEVVSSMQHEGETLEVRVRALPTVTHDIDAMLRQPIVLADGGEVALGQLLSVETGLGRASIRHYNMRRVITVEADLDQRQMNTLAANRQVVNEWQEIRHRFPGVVLDFTGEMDDIQESLDAMLMLFLLGIGLIYLILGTLFKSYWQPFMILVTVPLAFIGVTLGLVVTQAPLSLFTMYGVIALGGIAVNSAIVMIDAANRRLQSGMTVLHAIVYAGRRRVVPILITSLTTIAGLFSLAVGLGGRSMLWGPVASAIVWGLAFSTVLTLFVIPLLYRIFMGRAVARRNKRDSVPAA</sequence>
<dbReference type="Gene3D" id="1.20.1640.10">
    <property type="entry name" value="Multidrug efflux transporter AcrB transmembrane domain"/>
    <property type="match status" value="2"/>
</dbReference>
<dbReference type="PANTHER" id="PTHR32063">
    <property type="match status" value="1"/>
</dbReference>
<dbReference type="SUPFAM" id="SSF82866">
    <property type="entry name" value="Multidrug efflux transporter AcrB transmembrane domain"/>
    <property type="match status" value="2"/>
</dbReference>
<keyword evidence="1" id="KW-0812">Transmembrane</keyword>
<dbReference type="SUPFAM" id="SSF82714">
    <property type="entry name" value="Multidrug efflux transporter AcrB TolC docking domain, DN and DC subdomains"/>
    <property type="match status" value="2"/>
</dbReference>
<accession>A0A3E0WT46</accession>
<feature type="transmembrane region" description="Helical" evidence="1">
    <location>
        <begin position="526"/>
        <end position="548"/>
    </location>
</feature>
<feature type="transmembrane region" description="Helical" evidence="1">
    <location>
        <begin position="862"/>
        <end position="882"/>
    </location>
</feature>
<dbReference type="EMBL" id="NFZW01000010">
    <property type="protein sequence ID" value="RFA36150.1"/>
    <property type="molecule type" value="Genomic_DNA"/>
</dbReference>
<feature type="transmembrane region" description="Helical" evidence="1">
    <location>
        <begin position="431"/>
        <end position="455"/>
    </location>
</feature>
<dbReference type="Proteomes" id="UP000256763">
    <property type="component" value="Unassembled WGS sequence"/>
</dbReference>
<feature type="transmembrane region" description="Helical" evidence="1">
    <location>
        <begin position="461"/>
        <end position="482"/>
    </location>
</feature>
<dbReference type="AlphaFoldDB" id="A0A3E0WT46"/>
<feature type="transmembrane region" description="Helical" evidence="1">
    <location>
        <begin position="889"/>
        <end position="910"/>
    </location>
</feature>
<keyword evidence="1" id="KW-1133">Transmembrane helix</keyword>
<feature type="transmembrane region" description="Helical" evidence="1">
    <location>
        <begin position="961"/>
        <end position="983"/>
    </location>
</feature>
<comment type="caution">
    <text evidence="2">The sequence shown here is derived from an EMBL/GenBank/DDBJ whole genome shotgun (WGS) entry which is preliminary data.</text>
</comment>